<accession>A0A561DSV2</accession>
<name>A0A561DSV2_9BACI</name>
<gene>
    <name evidence="1" type="ORF">FB550_102449</name>
</gene>
<evidence type="ECO:0000313" key="2">
    <source>
        <dbReference type="Proteomes" id="UP000319671"/>
    </source>
</evidence>
<dbReference type="AlphaFoldDB" id="A0A561DSV2"/>
<sequence length="82" mass="9244">MMNENMVTLNINNLEAFGFTGMNKQQLEAAIKTSIQCQLTFTTAKGEKIELTSYFVPEIDNIVVTDEEGYEIQNADNLEATY</sequence>
<dbReference type="Proteomes" id="UP000319671">
    <property type="component" value="Unassembled WGS sequence"/>
</dbReference>
<keyword evidence="2" id="KW-1185">Reference proteome</keyword>
<comment type="caution">
    <text evidence="1">The sequence shown here is derived from an EMBL/GenBank/DDBJ whole genome shotgun (WGS) entry which is preliminary data.</text>
</comment>
<evidence type="ECO:0000313" key="1">
    <source>
        <dbReference type="EMBL" id="TWE06427.1"/>
    </source>
</evidence>
<organism evidence="1 2">
    <name type="scientific">Neobacillus bataviensis</name>
    <dbReference type="NCBI Taxonomy" id="220685"/>
    <lineage>
        <taxon>Bacteria</taxon>
        <taxon>Bacillati</taxon>
        <taxon>Bacillota</taxon>
        <taxon>Bacilli</taxon>
        <taxon>Bacillales</taxon>
        <taxon>Bacillaceae</taxon>
        <taxon>Neobacillus</taxon>
    </lineage>
</organism>
<dbReference type="RefSeq" id="WP_144563177.1">
    <property type="nucleotide sequence ID" value="NZ_VIVN01000002.1"/>
</dbReference>
<reference evidence="1 2" key="1">
    <citation type="submission" date="2019-06" db="EMBL/GenBank/DDBJ databases">
        <title>Sorghum-associated microbial communities from plants grown in Nebraska, USA.</title>
        <authorList>
            <person name="Schachtman D."/>
        </authorList>
    </citation>
    <scope>NUCLEOTIDE SEQUENCE [LARGE SCALE GENOMIC DNA]</scope>
    <source>
        <strain evidence="1 2">2482</strain>
    </source>
</reference>
<protein>
    <submittedName>
        <fullName evidence="1">Uncharacterized protein</fullName>
    </submittedName>
</protein>
<dbReference type="EMBL" id="VIVN01000002">
    <property type="protein sequence ID" value="TWE06427.1"/>
    <property type="molecule type" value="Genomic_DNA"/>
</dbReference>
<proteinExistence type="predicted"/>